<evidence type="ECO:0000313" key="8">
    <source>
        <dbReference type="EMBL" id="NYG08014.1"/>
    </source>
</evidence>
<dbReference type="EMBL" id="JACCAB010000001">
    <property type="protein sequence ID" value="NYG08014.1"/>
    <property type="molecule type" value="Genomic_DNA"/>
</dbReference>
<protein>
    <recommendedName>
        <fullName evidence="7">tRNA (guanine-N(7)-)-methyltransferase</fullName>
        <ecNumber evidence="7">2.1.1.33</ecNumber>
    </recommendedName>
    <alternativeName>
        <fullName evidence="7">tRNA (guanine(46)-N(7))-methyltransferase</fullName>
    </alternativeName>
    <alternativeName>
        <fullName evidence="7">tRNA(m7G46)-methyltransferase</fullName>
    </alternativeName>
</protein>
<dbReference type="SUPFAM" id="SSF53335">
    <property type="entry name" value="S-adenosyl-L-methionine-dependent methyltransferases"/>
    <property type="match status" value="1"/>
</dbReference>
<dbReference type="Proteomes" id="UP000573599">
    <property type="component" value="Unassembled WGS sequence"/>
</dbReference>
<dbReference type="InterPro" id="IPR029063">
    <property type="entry name" value="SAM-dependent_MTases_sf"/>
</dbReference>
<dbReference type="RefSeq" id="WP_179422278.1">
    <property type="nucleotide sequence ID" value="NZ_JACCAB010000001.1"/>
</dbReference>
<comment type="function">
    <text evidence="2 7">Catalyzes the formation of N(7)-methylguanine at position 46 (m7G46) in tRNA.</text>
</comment>
<evidence type="ECO:0000313" key="9">
    <source>
        <dbReference type="Proteomes" id="UP000573599"/>
    </source>
</evidence>
<evidence type="ECO:0000256" key="2">
    <source>
        <dbReference type="ARBA" id="ARBA00003015"/>
    </source>
</evidence>
<sequence length="219" mass="23600">MDGHGRVRSYNARRGRLSALTLERMEVFGPRHSIPASGMLLPSEAFGRTAPVVLEIGCGHGAAALAYASAHPAHDLLAVDVFTPALARMLAEADRRGLTNLWMHRGDAVTLLAERVAPASLAGVHVFFPDPWPKSKHARRRFISAETLDLIASRLAPGGELLLATDHDGYAAHVRSAFAAHGGFVVTEGERPSWRPTDGFEAKGLAAGRRVSEFRAEVR</sequence>
<dbReference type="UniPathway" id="UPA00989"/>
<dbReference type="PROSITE" id="PS51625">
    <property type="entry name" value="SAM_MT_TRMB"/>
    <property type="match status" value="1"/>
</dbReference>
<comment type="pathway">
    <text evidence="7">tRNA modification; N(7)-methylguanine-tRNA biosynthesis.</text>
</comment>
<dbReference type="EC" id="2.1.1.33" evidence="7"/>
<comment type="catalytic activity">
    <reaction evidence="1 7">
        <text>guanosine(46) in tRNA + S-adenosyl-L-methionine = N(7)-methylguanosine(46) in tRNA + S-adenosyl-L-homocysteine</text>
        <dbReference type="Rhea" id="RHEA:42708"/>
        <dbReference type="Rhea" id="RHEA-COMP:10188"/>
        <dbReference type="Rhea" id="RHEA-COMP:10189"/>
        <dbReference type="ChEBI" id="CHEBI:57856"/>
        <dbReference type="ChEBI" id="CHEBI:59789"/>
        <dbReference type="ChEBI" id="CHEBI:74269"/>
        <dbReference type="ChEBI" id="CHEBI:74480"/>
        <dbReference type="EC" id="2.1.1.33"/>
    </reaction>
</comment>
<feature type="binding site" evidence="7">
    <location>
        <position position="107"/>
    </location>
    <ligand>
        <name>S-adenosyl-L-methionine</name>
        <dbReference type="ChEBI" id="CHEBI:59789"/>
    </ligand>
</feature>
<dbReference type="GO" id="GO:0043527">
    <property type="term" value="C:tRNA methyltransferase complex"/>
    <property type="evidence" value="ECO:0007669"/>
    <property type="project" value="TreeGrafter"/>
</dbReference>
<proteinExistence type="inferred from homology"/>
<evidence type="ECO:0000256" key="4">
    <source>
        <dbReference type="ARBA" id="ARBA00022679"/>
    </source>
</evidence>
<keyword evidence="6 7" id="KW-0819">tRNA processing</keyword>
<organism evidence="8 9">
    <name type="scientific">Pedococcus badiiscoriae</name>
    <dbReference type="NCBI Taxonomy" id="642776"/>
    <lineage>
        <taxon>Bacteria</taxon>
        <taxon>Bacillati</taxon>
        <taxon>Actinomycetota</taxon>
        <taxon>Actinomycetes</taxon>
        <taxon>Micrococcales</taxon>
        <taxon>Intrasporangiaceae</taxon>
        <taxon>Pedococcus</taxon>
    </lineage>
</organism>
<feature type="binding site" evidence="7">
    <location>
        <position position="80"/>
    </location>
    <ligand>
        <name>S-adenosyl-L-methionine</name>
        <dbReference type="ChEBI" id="CHEBI:59789"/>
    </ligand>
</feature>
<keyword evidence="3 7" id="KW-0489">Methyltransferase</keyword>
<keyword evidence="9" id="KW-1185">Reference proteome</keyword>
<feature type="binding site" evidence="7">
    <location>
        <position position="166"/>
    </location>
    <ligand>
        <name>substrate</name>
    </ligand>
</feature>
<feature type="binding site" evidence="7">
    <location>
        <position position="134"/>
    </location>
    <ligand>
        <name>substrate</name>
    </ligand>
</feature>
<reference evidence="8 9" key="1">
    <citation type="submission" date="2020-07" db="EMBL/GenBank/DDBJ databases">
        <title>Sequencing the genomes of 1000 actinobacteria strains.</title>
        <authorList>
            <person name="Klenk H.-P."/>
        </authorList>
    </citation>
    <scope>NUCLEOTIDE SEQUENCE [LARGE SCALE GENOMIC DNA]</scope>
    <source>
        <strain evidence="8 9">DSM 23987</strain>
    </source>
</reference>
<keyword evidence="4 7" id="KW-0808">Transferase</keyword>
<comment type="similarity">
    <text evidence="7">Belongs to the class I-like SAM-binding methyltransferase superfamily. TrmB family.</text>
</comment>
<gene>
    <name evidence="7" type="primary">trmB</name>
    <name evidence="8" type="ORF">BJ986_002501</name>
</gene>
<dbReference type="InterPro" id="IPR003358">
    <property type="entry name" value="tRNA_(Gua-N-7)_MeTrfase_Trmb"/>
</dbReference>
<feature type="binding site" evidence="7">
    <location>
        <position position="55"/>
    </location>
    <ligand>
        <name>S-adenosyl-L-methionine</name>
        <dbReference type="ChEBI" id="CHEBI:59789"/>
    </ligand>
</feature>
<comment type="caution">
    <text evidence="8">The sequence shown here is derived from an EMBL/GenBank/DDBJ whole genome shotgun (WGS) entry which is preliminary data.</text>
</comment>
<dbReference type="PANTHER" id="PTHR23417">
    <property type="entry name" value="3-DEOXY-D-MANNO-OCTULOSONIC-ACID TRANSFERASE/TRNA GUANINE-N 7 - -METHYLTRANSFERASE"/>
    <property type="match status" value="1"/>
</dbReference>
<evidence type="ECO:0000256" key="6">
    <source>
        <dbReference type="ARBA" id="ARBA00022694"/>
    </source>
</evidence>
<dbReference type="Pfam" id="PF02390">
    <property type="entry name" value="Methyltransf_4"/>
    <property type="match status" value="1"/>
</dbReference>
<dbReference type="Gene3D" id="3.40.50.150">
    <property type="entry name" value="Vaccinia Virus protein VP39"/>
    <property type="match status" value="1"/>
</dbReference>
<dbReference type="NCBIfam" id="TIGR00091">
    <property type="entry name" value="tRNA (guanosine(46)-N7)-methyltransferase TrmB"/>
    <property type="match status" value="1"/>
</dbReference>
<dbReference type="HAMAP" id="MF_01057">
    <property type="entry name" value="tRNA_methyltr_TrmB"/>
    <property type="match status" value="1"/>
</dbReference>
<name>A0A852WMH2_9MICO</name>
<evidence type="ECO:0000256" key="5">
    <source>
        <dbReference type="ARBA" id="ARBA00022691"/>
    </source>
</evidence>
<feature type="binding site" evidence="7">
    <location>
        <position position="130"/>
    </location>
    <ligand>
        <name>S-adenosyl-L-methionine</name>
        <dbReference type="ChEBI" id="CHEBI:59789"/>
    </ligand>
</feature>
<evidence type="ECO:0000256" key="1">
    <source>
        <dbReference type="ARBA" id="ARBA00000142"/>
    </source>
</evidence>
<accession>A0A852WMH2</accession>
<keyword evidence="5 7" id="KW-0949">S-adenosyl-L-methionine</keyword>
<dbReference type="AlphaFoldDB" id="A0A852WMH2"/>
<evidence type="ECO:0000256" key="3">
    <source>
        <dbReference type="ARBA" id="ARBA00022603"/>
    </source>
</evidence>
<comment type="caution">
    <text evidence="7">Lacks conserved residue(s) required for the propagation of feature annotation.</text>
</comment>
<dbReference type="InterPro" id="IPR055361">
    <property type="entry name" value="tRNA_methyltr_TrmB_bact"/>
</dbReference>
<evidence type="ECO:0000256" key="7">
    <source>
        <dbReference type="HAMAP-Rule" id="MF_01057"/>
    </source>
</evidence>
<dbReference type="GO" id="GO:0008176">
    <property type="term" value="F:tRNA (guanine(46)-N7)-methyltransferase activity"/>
    <property type="evidence" value="ECO:0007669"/>
    <property type="project" value="UniProtKB-UniRule"/>
</dbReference>
<dbReference type="PANTHER" id="PTHR23417:SF14">
    <property type="entry name" value="PENTACOTRIPEPTIDE-REPEAT REGION OF PRORP DOMAIN-CONTAINING PROTEIN"/>
    <property type="match status" value="1"/>
</dbReference>